<reference evidence="1 2" key="1">
    <citation type="journal article" date="2019" name="Nat. Ecol. Evol.">
        <title>Megaphylogeny resolves global patterns of mushroom evolution.</title>
        <authorList>
            <person name="Varga T."/>
            <person name="Krizsan K."/>
            <person name="Foldi C."/>
            <person name="Dima B."/>
            <person name="Sanchez-Garcia M."/>
            <person name="Sanchez-Ramirez S."/>
            <person name="Szollosi G.J."/>
            <person name="Szarkandi J.G."/>
            <person name="Papp V."/>
            <person name="Albert L."/>
            <person name="Andreopoulos W."/>
            <person name="Angelini C."/>
            <person name="Antonin V."/>
            <person name="Barry K.W."/>
            <person name="Bougher N.L."/>
            <person name="Buchanan P."/>
            <person name="Buyck B."/>
            <person name="Bense V."/>
            <person name="Catcheside P."/>
            <person name="Chovatia M."/>
            <person name="Cooper J."/>
            <person name="Damon W."/>
            <person name="Desjardin D."/>
            <person name="Finy P."/>
            <person name="Geml J."/>
            <person name="Haridas S."/>
            <person name="Hughes K."/>
            <person name="Justo A."/>
            <person name="Karasinski D."/>
            <person name="Kautmanova I."/>
            <person name="Kiss B."/>
            <person name="Kocsube S."/>
            <person name="Kotiranta H."/>
            <person name="LaButti K.M."/>
            <person name="Lechner B.E."/>
            <person name="Liimatainen K."/>
            <person name="Lipzen A."/>
            <person name="Lukacs Z."/>
            <person name="Mihaltcheva S."/>
            <person name="Morgado L.N."/>
            <person name="Niskanen T."/>
            <person name="Noordeloos M.E."/>
            <person name="Ohm R.A."/>
            <person name="Ortiz-Santana B."/>
            <person name="Ovrebo C."/>
            <person name="Racz N."/>
            <person name="Riley R."/>
            <person name="Savchenko A."/>
            <person name="Shiryaev A."/>
            <person name="Soop K."/>
            <person name="Spirin V."/>
            <person name="Szebenyi C."/>
            <person name="Tomsovsky M."/>
            <person name="Tulloss R.E."/>
            <person name="Uehling J."/>
            <person name="Grigoriev I.V."/>
            <person name="Vagvolgyi C."/>
            <person name="Papp T."/>
            <person name="Martin F.M."/>
            <person name="Miettinen O."/>
            <person name="Hibbett D.S."/>
            <person name="Nagy L.G."/>
        </authorList>
    </citation>
    <scope>NUCLEOTIDE SEQUENCE [LARGE SCALE GENOMIC DNA]</scope>
    <source>
        <strain evidence="1 2">NL-1719</strain>
    </source>
</reference>
<dbReference type="Proteomes" id="UP000308600">
    <property type="component" value="Unassembled WGS sequence"/>
</dbReference>
<evidence type="ECO:0000313" key="1">
    <source>
        <dbReference type="EMBL" id="TFK76662.1"/>
    </source>
</evidence>
<accession>A0ACD3BGB5</accession>
<name>A0ACD3BGB5_9AGAR</name>
<proteinExistence type="predicted"/>
<keyword evidence="2" id="KW-1185">Reference proteome</keyword>
<protein>
    <submittedName>
        <fullName evidence="1">Uncharacterized protein</fullName>
    </submittedName>
</protein>
<organism evidence="1 2">
    <name type="scientific">Pluteus cervinus</name>
    <dbReference type="NCBI Taxonomy" id="181527"/>
    <lineage>
        <taxon>Eukaryota</taxon>
        <taxon>Fungi</taxon>
        <taxon>Dikarya</taxon>
        <taxon>Basidiomycota</taxon>
        <taxon>Agaricomycotina</taxon>
        <taxon>Agaricomycetes</taxon>
        <taxon>Agaricomycetidae</taxon>
        <taxon>Agaricales</taxon>
        <taxon>Pluteineae</taxon>
        <taxon>Pluteaceae</taxon>
        <taxon>Pluteus</taxon>
    </lineage>
</organism>
<gene>
    <name evidence="1" type="ORF">BDN72DRAFT_806673</name>
</gene>
<evidence type="ECO:0000313" key="2">
    <source>
        <dbReference type="Proteomes" id="UP000308600"/>
    </source>
</evidence>
<sequence length="450" mass="47512">MVYVNSKKFACESCIKGHRSSSCHHTDRPLFEIKKKGRPVSQCEKCRELRQSKRVHSKCTCLPKDDSSLRTPLASSSSSKSKRYIPVVPALPNGLKDVLQSSAEPTASNARQRVDSLLNPCHCNNVWKCKCKGVQPPYLSQPSQGLAALARAAAAISTIRATSASSSSSSSSYQPVAGPSTRAAAPKRIPSRPNSPRIGNKRAKLDNNLNNPLPSPGPHLPPILMADDQPSLALNSVPEFPVMPPISTLSSFAGSGCTCGFHCACPGCVEHRGRANAAGDRNDCGEGCGNCVDDQLRVLPGHGGQGKEDSFINSANANTLLDEFFARAAALPLPPANRRMGGGGVDLDPTNSIVYPEIVRDRDAGECAVAFGLITVPKLECCRGNCGCPPAGCSCNSACDGCCADQYGDNLDRRTSRLSPQPPASPTAMEVDSGILPLVQSCCTNKEIIG</sequence>
<dbReference type="EMBL" id="ML208259">
    <property type="protein sequence ID" value="TFK76662.1"/>
    <property type="molecule type" value="Genomic_DNA"/>
</dbReference>